<organism evidence="1 2">
    <name type="scientific">Paraphoma chrysanthemicola</name>
    <dbReference type="NCBI Taxonomy" id="798071"/>
    <lineage>
        <taxon>Eukaryota</taxon>
        <taxon>Fungi</taxon>
        <taxon>Dikarya</taxon>
        <taxon>Ascomycota</taxon>
        <taxon>Pezizomycotina</taxon>
        <taxon>Dothideomycetes</taxon>
        <taxon>Pleosporomycetidae</taxon>
        <taxon>Pleosporales</taxon>
        <taxon>Pleosporineae</taxon>
        <taxon>Phaeosphaeriaceae</taxon>
        <taxon>Paraphoma</taxon>
    </lineage>
</organism>
<evidence type="ECO:0000313" key="1">
    <source>
        <dbReference type="EMBL" id="KAH7074082.1"/>
    </source>
</evidence>
<keyword evidence="2" id="KW-1185">Reference proteome</keyword>
<dbReference type="Proteomes" id="UP000813461">
    <property type="component" value="Unassembled WGS sequence"/>
</dbReference>
<reference evidence="1" key="1">
    <citation type="journal article" date="2021" name="Nat. Commun.">
        <title>Genetic determinants of endophytism in the Arabidopsis root mycobiome.</title>
        <authorList>
            <person name="Mesny F."/>
            <person name="Miyauchi S."/>
            <person name="Thiergart T."/>
            <person name="Pickel B."/>
            <person name="Atanasova L."/>
            <person name="Karlsson M."/>
            <person name="Huettel B."/>
            <person name="Barry K.W."/>
            <person name="Haridas S."/>
            <person name="Chen C."/>
            <person name="Bauer D."/>
            <person name="Andreopoulos W."/>
            <person name="Pangilinan J."/>
            <person name="LaButti K."/>
            <person name="Riley R."/>
            <person name="Lipzen A."/>
            <person name="Clum A."/>
            <person name="Drula E."/>
            <person name="Henrissat B."/>
            <person name="Kohler A."/>
            <person name="Grigoriev I.V."/>
            <person name="Martin F.M."/>
            <person name="Hacquard S."/>
        </authorList>
    </citation>
    <scope>NUCLEOTIDE SEQUENCE</scope>
    <source>
        <strain evidence="1">MPI-SDFR-AT-0120</strain>
    </source>
</reference>
<sequence length="265" mass="29330">MEREGGIMEIDGQLETISGGVYSQSRGQMGCHYYTSGHASSTAAASAKMAAAIRTHEGTSSIRHLQPDVPMRIRHLFIPRAPPQSPHDLLQPNATSAPPSLIAITAPKEETPEPRDRVYERRYTQGHVGCHESNAARRTRRGHASRYRTLETAGDGARCSDRFEDRDPAIQDIRSATSRCGETYEGLTDVPDPPRCIEQTPDTRAYDGRRYSGDITYFEVRGVKPRRFLGAARPDPWKRHAPGLSRAATHTVIASRGAARGWKDI</sequence>
<accession>A0A8K0VTC9</accession>
<dbReference type="EMBL" id="JAGMVJ010000021">
    <property type="protein sequence ID" value="KAH7074082.1"/>
    <property type="molecule type" value="Genomic_DNA"/>
</dbReference>
<gene>
    <name evidence="1" type="ORF">FB567DRAFT_553575</name>
</gene>
<dbReference type="AlphaFoldDB" id="A0A8K0VTC9"/>
<proteinExistence type="predicted"/>
<protein>
    <submittedName>
        <fullName evidence="1">Uncharacterized protein</fullName>
    </submittedName>
</protein>
<comment type="caution">
    <text evidence="1">The sequence shown here is derived from an EMBL/GenBank/DDBJ whole genome shotgun (WGS) entry which is preliminary data.</text>
</comment>
<name>A0A8K0VTC9_9PLEO</name>
<evidence type="ECO:0000313" key="2">
    <source>
        <dbReference type="Proteomes" id="UP000813461"/>
    </source>
</evidence>